<sequence>MDFSGKVVLVTGGASGIGACSVEEFLKSGVKGVLIADVSDGQELAQKLNEKYGSGRVTFVKTDVTDENSFDNAFQQAVKQYGNIDILLNCAGLMDEVKWKKLYQVNVIGTIGTVTGCQLAIEKYFPKHKNGDKAYIINIASVIGLTRSFGENKIVLDQGICMLVLCPGLTDTPLIAGLNAETLTYIDLLEAEKSAFVTQSPQAVAKAAVEILEKGESGSVWIIDTNELYQIKLPKYEDLKSLRI</sequence>
<keyword evidence="4" id="KW-1185">Reference proteome</keyword>
<dbReference type="PANTHER" id="PTHR44229:SF8">
    <property type="entry name" value="ALCOHOL DEHYDROGENASE-RELATED"/>
    <property type="match status" value="1"/>
</dbReference>
<gene>
    <name evidence="3" type="ORF">QE152_g32178</name>
</gene>
<organism evidence="3 4">
    <name type="scientific">Popillia japonica</name>
    <name type="common">Japanese beetle</name>
    <dbReference type="NCBI Taxonomy" id="7064"/>
    <lineage>
        <taxon>Eukaryota</taxon>
        <taxon>Metazoa</taxon>
        <taxon>Ecdysozoa</taxon>
        <taxon>Arthropoda</taxon>
        <taxon>Hexapoda</taxon>
        <taxon>Insecta</taxon>
        <taxon>Pterygota</taxon>
        <taxon>Neoptera</taxon>
        <taxon>Endopterygota</taxon>
        <taxon>Coleoptera</taxon>
        <taxon>Polyphaga</taxon>
        <taxon>Scarabaeiformia</taxon>
        <taxon>Scarabaeidae</taxon>
        <taxon>Rutelinae</taxon>
        <taxon>Popillia</taxon>
    </lineage>
</organism>
<proteinExistence type="inferred from homology"/>
<dbReference type="PANTHER" id="PTHR44229">
    <property type="entry name" value="15-HYDROXYPROSTAGLANDIN DEHYDROGENASE [NAD(+)]"/>
    <property type="match status" value="1"/>
</dbReference>
<evidence type="ECO:0000313" key="3">
    <source>
        <dbReference type="EMBL" id="KAK9696005.1"/>
    </source>
</evidence>
<reference evidence="3 4" key="1">
    <citation type="journal article" date="2024" name="BMC Genomics">
        <title>De novo assembly and annotation of Popillia japonica's genome with initial clues to its potential as an invasive pest.</title>
        <authorList>
            <person name="Cucini C."/>
            <person name="Boschi S."/>
            <person name="Funari R."/>
            <person name="Cardaioli E."/>
            <person name="Iannotti N."/>
            <person name="Marturano G."/>
            <person name="Paoli F."/>
            <person name="Bruttini M."/>
            <person name="Carapelli A."/>
            <person name="Frati F."/>
            <person name="Nardi F."/>
        </authorList>
    </citation>
    <scope>NUCLEOTIDE SEQUENCE [LARGE SCALE GENOMIC DNA]</scope>
    <source>
        <strain evidence="3">DMR45628</strain>
    </source>
</reference>
<dbReference type="GO" id="GO:0016616">
    <property type="term" value="F:oxidoreductase activity, acting on the CH-OH group of donors, NAD or NADP as acceptor"/>
    <property type="evidence" value="ECO:0007669"/>
    <property type="project" value="TreeGrafter"/>
</dbReference>
<dbReference type="Proteomes" id="UP001458880">
    <property type="component" value="Unassembled WGS sequence"/>
</dbReference>
<comment type="similarity">
    <text evidence="1">Belongs to the short-chain dehydrogenases/reductases (SDR) family.</text>
</comment>
<dbReference type="InterPro" id="IPR036291">
    <property type="entry name" value="NAD(P)-bd_dom_sf"/>
</dbReference>
<keyword evidence="2" id="KW-0560">Oxidoreductase</keyword>
<accession>A0AAW1J0K2</accession>
<evidence type="ECO:0000256" key="2">
    <source>
        <dbReference type="ARBA" id="ARBA00023002"/>
    </source>
</evidence>
<dbReference type="AlphaFoldDB" id="A0AAW1J0K2"/>
<dbReference type="Pfam" id="PF00106">
    <property type="entry name" value="adh_short"/>
    <property type="match status" value="1"/>
</dbReference>
<dbReference type="PROSITE" id="PS51257">
    <property type="entry name" value="PROKAR_LIPOPROTEIN"/>
    <property type="match status" value="1"/>
</dbReference>
<dbReference type="EMBL" id="JASPKY010000464">
    <property type="protein sequence ID" value="KAK9696005.1"/>
    <property type="molecule type" value="Genomic_DNA"/>
</dbReference>
<name>A0AAW1J0K2_POPJA</name>
<dbReference type="SUPFAM" id="SSF51735">
    <property type="entry name" value="NAD(P)-binding Rossmann-fold domains"/>
    <property type="match status" value="1"/>
</dbReference>
<dbReference type="Gene3D" id="3.40.50.720">
    <property type="entry name" value="NAD(P)-binding Rossmann-like Domain"/>
    <property type="match status" value="1"/>
</dbReference>
<dbReference type="PRINTS" id="PR00081">
    <property type="entry name" value="GDHRDH"/>
</dbReference>
<protein>
    <submittedName>
        <fullName evidence="3">Short chain dehydrogenase</fullName>
    </submittedName>
</protein>
<evidence type="ECO:0000313" key="4">
    <source>
        <dbReference type="Proteomes" id="UP001458880"/>
    </source>
</evidence>
<dbReference type="InterPro" id="IPR002347">
    <property type="entry name" value="SDR_fam"/>
</dbReference>
<dbReference type="GO" id="GO:0005737">
    <property type="term" value="C:cytoplasm"/>
    <property type="evidence" value="ECO:0007669"/>
    <property type="project" value="TreeGrafter"/>
</dbReference>
<comment type="caution">
    <text evidence="3">The sequence shown here is derived from an EMBL/GenBank/DDBJ whole genome shotgun (WGS) entry which is preliminary data.</text>
</comment>
<evidence type="ECO:0000256" key="1">
    <source>
        <dbReference type="ARBA" id="ARBA00006484"/>
    </source>
</evidence>